<evidence type="ECO:0000256" key="1">
    <source>
        <dbReference type="SAM" id="Phobius"/>
    </source>
</evidence>
<dbReference type="PANTHER" id="PTHR38225">
    <property type="entry name" value="PROTEIN, PUTATIVE-RELATED"/>
    <property type="match status" value="1"/>
</dbReference>
<sequence length="125" mass="14376">MASFTLSSHPSLIKPFHWRGTRQILQVRAQKCRDEGRSKNDIVEANMSVLTARIEEVRIKERLERCCRCDYGWNYAPEYNSKLKREKEVAEFLDLVGLVCGTVGFTWLGGSLFLCLVSLIVHLNQ</sequence>
<keyword evidence="1" id="KW-0812">Transmembrane</keyword>
<evidence type="ECO:0000313" key="2">
    <source>
        <dbReference type="EMBL" id="KAJ4847533.1"/>
    </source>
</evidence>
<accession>A0A9Q0GC67</accession>
<reference evidence="2" key="1">
    <citation type="submission" date="2022-02" db="EMBL/GenBank/DDBJ databases">
        <authorList>
            <person name="Henning P.M."/>
            <person name="McCubbin A.G."/>
            <person name="Shore J.S."/>
        </authorList>
    </citation>
    <scope>NUCLEOTIDE SEQUENCE</scope>
    <source>
        <strain evidence="2">F60SS</strain>
        <tissue evidence="2">Leaves</tissue>
    </source>
</reference>
<keyword evidence="3" id="KW-1185">Reference proteome</keyword>
<dbReference type="Proteomes" id="UP001141552">
    <property type="component" value="Unassembled WGS sequence"/>
</dbReference>
<comment type="caution">
    <text evidence="2">The sequence shown here is derived from an EMBL/GenBank/DDBJ whole genome shotgun (WGS) entry which is preliminary data.</text>
</comment>
<proteinExistence type="predicted"/>
<keyword evidence="1" id="KW-1133">Transmembrane helix</keyword>
<dbReference type="AlphaFoldDB" id="A0A9Q0GC67"/>
<gene>
    <name evidence="2" type="ORF">Tsubulata_003960</name>
</gene>
<feature type="transmembrane region" description="Helical" evidence="1">
    <location>
        <begin position="92"/>
        <end position="121"/>
    </location>
</feature>
<organism evidence="2 3">
    <name type="scientific">Turnera subulata</name>
    <dbReference type="NCBI Taxonomy" id="218843"/>
    <lineage>
        <taxon>Eukaryota</taxon>
        <taxon>Viridiplantae</taxon>
        <taxon>Streptophyta</taxon>
        <taxon>Embryophyta</taxon>
        <taxon>Tracheophyta</taxon>
        <taxon>Spermatophyta</taxon>
        <taxon>Magnoliopsida</taxon>
        <taxon>eudicotyledons</taxon>
        <taxon>Gunneridae</taxon>
        <taxon>Pentapetalae</taxon>
        <taxon>rosids</taxon>
        <taxon>fabids</taxon>
        <taxon>Malpighiales</taxon>
        <taxon>Passifloraceae</taxon>
        <taxon>Turnera</taxon>
    </lineage>
</organism>
<dbReference type="PANTHER" id="PTHR38225:SF4">
    <property type="entry name" value="PROTEIN, PUTATIVE-RELATED"/>
    <property type="match status" value="1"/>
</dbReference>
<protein>
    <submittedName>
        <fullName evidence="2">Uncharacterized protein</fullName>
    </submittedName>
</protein>
<name>A0A9Q0GC67_9ROSI</name>
<evidence type="ECO:0000313" key="3">
    <source>
        <dbReference type="Proteomes" id="UP001141552"/>
    </source>
</evidence>
<dbReference type="OrthoDB" id="1667576at2759"/>
<dbReference type="EMBL" id="JAKUCV010001129">
    <property type="protein sequence ID" value="KAJ4847533.1"/>
    <property type="molecule type" value="Genomic_DNA"/>
</dbReference>
<keyword evidence="1" id="KW-0472">Membrane</keyword>
<reference evidence="2" key="2">
    <citation type="journal article" date="2023" name="Plants (Basel)">
        <title>Annotation of the Turnera subulata (Passifloraceae) Draft Genome Reveals the S-Locus Evolved after the Divergence of Turneroideae from Passifloroideae in a Stepwise Manner.</title>
        <authorList>
            <person name="Henning P.M."/>
            <person name="Roalson E.H."/>
            <person name="Mir W."/>
            <person name="McCubbin A.G."/>
            <person name="Shore J.S."/>
        </authorList>
    </citation>
    <scope>NUCLEOTIDE SEQUENCE</scope>
    <source>
        <strain evidence="2">F60SS</strain>
    </source>
</reference>